<feature type="compositionally biased region" description="Pro residues" evidence="1">
    <location>
        <begin position="230"/>
        <end position="242"/>
    </location>
</feature>
<dbReference type="AlphaFoldDB" id="A0A0B5F991"/>
<evidence type="ECO:0000256" key="1">
    <source>
        <dbReference type="SAM" id="MobiDB-lite"/>
    </source>
</evidence>
<organism evidence="2 3">
    <name type="scientific">Streptomyces albus (strain ATCC 21838 / DSM 41398 / FERM P-419 / JCM 4703 / NBRC 107858)</name>
    <dbReference type="NCBI Taxonomy" id="1081613"/>
    <lineage>
        <taxon>Bacteria</taxon>
        <taxon>Bacillati</taxon>
        <taxon>Actinomycetota</taxon>
        <taxon>Actinomycetes</taxon>
        <taxon>Kitasatosporales</taxon>
        <taxon>Streptomycetaceae</taxon>
        <taxon>Streptomyces</taxon>
    </lineage>
</organism>
<dbReference type="Proteomes" id="UP000031523">
    <property type="component" value="Chromosome"/>
</dbReference>
<dbReference type="KEGG" id="sals:SLNWT_7025"/>
<dbReference type="EMBL" id="CP010519">
    <property type="protein sequence ID" value="AJE87401.1"/>
    <property type="molecule type" value="Genomic_DNA"/>
</dbReference>
<evidence type="ECO:0000313" key="3">
    <source>
        <dbReference type="Proteomes" id="UP000031523"/>
    </source>
</evidence>
<accession>A0A0B5F991</accession>
<keyword evidence="3" id="KW-1185">Reference proteome</keyword>
<gene>
    <name evidence="2" type="ORF">SLNWT_7025</name>
</gene>
<name>A0A0B5F991_STRA4</name>
<proteinExistence type="predicted"/>
<feature type="region of interest" description="Disordered" evidence="1">
    <location>
        <begin position="226"/>
        <end position="249"/>
    </location>
</feature>
<sequence>MTTPPADSLLFDVTAPATPVERLLLLAEQYVRHNDTLDCHLSVGPPSGADAHADSAQRLASATRTAVKAITDEELYRSSTLVDTIARLTQLAFLSAASADHPPAAARELTALAPEAAVECAAHLAAEIRRRHRSPHDASGQHLTTAQYTALAEIARGHLVTASSLGRQYVHYRDHRVPISTVRSLEAKDLAERTPNSAAPASAYGPLQDRVRLTAAGVTAFAAALSLPEHPGPTPSPLPAASPRPHRGR</sequence>
<protein>
    <submittedName>
        <fullName evidence="2">Uncharacterized protein</fullName>
    </submittedName>
</protein>
<reference evidence="2 3" key="1">
    <citation type="submission" date="2015-01" db="EMBL/GenBank/DDBJ databases">
        <title>Enhanced salinomycin production by adjusting the supply of polyketide extender units in Streptomyce albus DSM 41398.</title>
        <authorList>
            <person name="Lu C."/>
        </authorList>
    </citation>
    <scope>NUCLEOTIDE SEQUENCE [LARGE SCALE GENOMIC DNA]</scope>
    <source>
        <strain evidence="3">ATCC 21838 / DSM 41398 / FERM P-419 / JCM 4703 / NBRC 107858</strain>
    </source>
</reference>
<evidence type="ECO:0000313" key="2">
    <source>
        <dbReference type="EMBL" id="AJE87401.1"/>
    </source>
</evidence>